<feature type="region of interest" description="Disordered" evidence="1">
    <location>
        <begin position="662"/>
        <end position="812"/>
    </location>
</feature>
<gene>
    <name evidence="3" type="ORF">FA14DRAFT_162682</name>
</gene>
<proteinExistence type="predicted"/>
<dbReference type="Pfam" id="PF08167">
    <property type="entry name" value="RIX1"/>
    <property type="match status" value="1"/>
</dbReference>
<dbReference type="InParanoid" id="A0A316V2S1"/>
<feature type="region of interest" description="Disordered" evidence="1">
    <location>
        <begin position="436"/>
        <end position="461"/>
    </location>
</feature>
<dbReference type="AlphaFoldDB" id="A0A316V2S1"/>
<dbReference type="InterPro" id="IPR012583">
    <property type="entry name" value="RIX1_N"/>
</dbReference>
<evidence type="ECO:0000313" key="3">
    <source>
        <dbReference type="EMBL" id="PWN31820.1"/>
    </source>
</evidence>
<keyword evidence="4" id="KW-1185">Reference proteome</keyword>
<name>A0A316V2S1_9BASI</name>
<protein>
    <recommendedName>
        <fullName evidence="2">Pre-rRNA-processing protein RIX1 N-terminal domain-containing protein</fullName>
    </recommendedName>
</protein>
<feature type="compositionally biased region" description="Low complexity" evidence="1">
    <location>
        <begin position="757"/>
        <end position="774"/>
    </location>
</feature>
<dbReference type="RefSeq" id="XP_025352122.1">
    <property type="nucleotide sequence ID" value="XM_025499724.1"/>
</dbReference>
<reference evidence="3 4" key="1">
    <citation type="journal article" date="2018" name="Mol. Biol. Evol.">
        <title>Broad Genomic Sampling Reveals a Smut Pathogenic Ancestry of the Fungal Clade Ustilaginomycotina.</title>
        <authorList>
            <person name="Kijpornyongpan T."/>
            <person name="Mondo S.J."/>
            <person name="Barry K."/>
            <person name="Sandor L."/>
            <person name="Lee J."/>
            <person name="Lipzen A."/>
            <person name="Pangilinan J."/>
            <person name="LaButti K."/>
            <person name="Hainaut M."/>
            <person name="Henrissat B."/>
            <person name="Grigoriev I.V."/>
            <person name="Spatafora J.W."/>
            <person name="Aime M.C."/>
        </authorList>
    </citation>
    <scope>NUCLEOTIDE SEQUENCE [LARGE SCALE GENOMIC DNA]</scope>
    <source>
        <strain evidence="3 4">MCA 3882</strain>
    </source>
</reference>
<feature type="compositionally biased region" description="Acidic residues" evidence="1">
    <location>
        <begin position="785"/>
        <end position="794"/>
    </location>
</feature>
<dbReference type="EMBL" id="KZ819607">
    <property type="protein sequence ID" value="PWN31820.1"/>
    <property type="molecule type" value="Genomic_DNA"/>
</dbReference>
<evidence type="ECO:0000313" key="4">
    <source>
        <dbReference type="Proteomes" id="UP000245771"/>
    </source>
</evidence>
<dbReference type="STRING" id="1280837.A0A316V2S1"/>
<feature type="domain" description="Pre-rRNA-processing protein RIX1 N-terminal" evidence="2">
    <location>
        <begin position="39"/>
        <end position="204"/>
    </location>
</feature>
<dbReference type="GeneID" id="37021505"/>
<accession>A0A316V2S1</accession>
<feature type="compositionally biased region" description="Polar residues" evidence="1">
    <location>
        <begin position="716"/>
        <end position="756"/>
    </location>
</feature>
<dbReference type="OrthoDB" id="20900at2759"/>
<dbReference type="Proteomes" id="UP000245771">
    <property type="component" value="Unassembled WGS sequence"/>
</dbReference>
<feature type="region of interest" description="Disordered" evidence="1">
    <location>
        <begin position="615"/>
        <end position="639"/>
    </location>
</feature>
<sequence length="812" mass="88538">MSFGGRNGSSMDAGRIAPIDRQITQLLSGEDAVSNLRFTTLLQEVGSSSSSSKSIDYSQEFNKLFIRIRQLLQGQKEAQLGLLLAAELAQSIPWQKIVAHCSEWINAALVNFNKHPKESIAILDSVLGSEARQQPEYWRNVGSAGSTKYSLILMESIEQAIERKQDHLPVLLNALVNQINLHPTSFRSHAPRIQKICFELLFSHQICVTQATRLLAKLPFTGKGREGQMDLWSATLRLLLRDAKMAWEACSSAFLPTSDLHQQGNSVFPQAHPGDDVAYLRIAHSRLALLLGSTPKPGILAIFLSEPSPGAVKVPTEEILALAHSILSLHSSSATRLDHAPEVILHATQAALLPRAHICAITFLASLPASIWQRGYGEAIQKLIIIAEKSSAVVRCTAFNALANMPMVFNPHAPLLARCTRTCLAQLARLVTQSESEAKDMSGNSSVATSTNGANSRANKKRRTYEADQVLFKPLEGLKVLSEDEQAACAAAVRLLSNKLYENLIPFVSPQSHDLAQSSCVLLLGVLELALRESQGEQMIQQFVSSLARMVSLSRGPLLGVLTTRASTLCAEAMNHPSRSIQAAAETLRIALCDTFHPKLPPKLSLRLHVDEDRQEISNETEEKQLEEVTLDEDRGKSEQEIMRDVLDIVDDGGEVVQQQTTKATLFPRTSNDHPSEQTVAANVPYSPDPVKPIRRPSTPRIGSPKTSLRHDSQSPERTSGFKQAPSYSLPSKPSAINATTSAEDGTLSHLPTTLDTSSSTVAIASTTTSKVSSPLAKQGTMSFQDDDGEDSDDSMPALDIRSSDEEDDEEE</sequence>
<evidence type="ECO:0000256" key="1">
    <source>
        <dbReference type="SAM" id="MobiDB-lite"/>
    </source>
</evidence>
<evidence type="ECO:0000259" key="2">
    <source>
        <dbReference type="Pfam" id="PF08167"/>
    </source>
</evidence>
<organism evidence="3 4">
    <name type="scientific">Meira miltonrushii</name>
    <dbReference type="NCBI Taxonomy" id="1280837"/>
    <lineage>
        <taxon>Eukaryota</taxon>
        <taxon>Fungi</taxon>
        <taxon>Dikarya</taxon>
        <taxon>Basidiomycota</taxon>
        <taxon>Ustilaginomycotina</taxon>
        <taxon>Exobasidiomycetes</taxon>
        <taxon>Exobasidiales</taxon>
        <taxon>Brachybasidiaceae</taxon>
        <taxon>Meira</taxon>
    </lineage>
</organism>
<feature type="compositionally biased region" description="Polar residues" evidence="1">
    <location>
        <begin position="442"/>
        <end position="457"/>
    </location>
</feature>